<keyword evidence="2" id="KW-1185">Reference proteome</keyword>
<evidence type="ECO:0000313" key="1">
    <source>
        <dbReference type="EMBL" id="CAG8679191.1"/>
    </source>
</evidence>
<dbReference type="OrthoDB" id="2278241at2759"/>
<dbReference type="AlphaFoldDB" id="A0A9N9HIX8"/>
<comment type="caution">
    <text evidence="1">The sequence shown here is derived from an EMBL/GenBank/DDBJ whole genome shotgun (WGS) entry which is preliminary data.</text>
</comment>
<dbReference type="Proteomes" id="UP000789759">
    <property type="component" value="Unassembled WGS sequence"/>
</dbReference>
<accession>A0A9N9HIX8</accession>
<proteinExistence type="predicted"/>
<feature type="non-terminal residue" evidence="1">
    <location>
        <position position="1"/>
    </location>
</feature>
<name>A0A9N9HIX8_9GLOM</name>
<evidence type="ECO:0000313" key="2">
    <source>
        <dbReference type="Proteomes" id="UP000789759"/>
    </source>
</evidence>
<gene>
    <name evidence="1" type="ORF">CPELLU_LOCUS10686</name>
</gene>
<sequence>ETPGNQYKVEKALKSLNASPDLYTNYEWLHTKGILNKKKDIMWWLAHQALPLGYRLLHISQNNLGNCPNCIHTTQTLEHFALKYPLSKIIWETAYKFLKYAAEPIPSTIENIFQATNITSTHKRKTAIWIHITAIYEI</sequence>
<dbReference type="EMBL" id="CAJVQA010008947">
    <property type="protein sequence ID" value="CAG8679191.1"/>
    <property type="molecule type" value="Genomic_DNA"/>
</dbReference>
<reference evidence="1" key="1">
    <citation type="submission" date="2021-06" db="EMBL/GenBank/DDBJ databases">
        <authorList>
            <person name="Kallberg Y."/>
            <person name="Tangrot J."/>
            <person name="Rosling A."/>
        </authorList>
    </citation>
    <scope>NUCLEOTIDE SEQUENCE</scope>
    <source>
        <strain evidence="1">FL966</strain>
    </source>
</reference>
<organism evidence="1 2">
    <name type="scientific">Cetraspora pellucida</name>
    <dbReference type="NCBI Taxonomy" id="1433469"/>
    <lineage>
        <taxon>Eukaryota</taxon>
        <taxon>Fungi</taxon>
        <taxon>Fungi incertae sedis</taxon>
        <taxon>Mucoromycota</taxon>
        <taxon>Glomeromycotina</taxon>
        <taxon>Glomeromycetes</taxon>
        <taxon>Diversisporales</taxon>
        <taxon>Gigasporaceae</taxon>
        <taxon>Cetraspora</taxon>
    </lineage>
</organism>
<protein>
    <submittedName>
        <fullName evidence="1">19904_t:CDS:1</fullName>
    </submittedName>
</protein>